<feature type="compositionally biased region" description="Basic and acidic residues" evidence="1">
    <location>
        <begin position="200"/>
        <end position="215"/>
    </location>
</feature>
<feature type="region of interest" description="Disordered" evidence="1">
    <location>
        <begin position="381"/>
        <end position="402"/>
    </location>
</feature>
<dbReference type="EMBL" id="SRLO01000259">
    <property type="protein sequence ID" value="TNN64071.1"/>
    <property type="molecule type" value="Genomic_DNA"/>
</dbReference>
<dbReference type="GO" id="GO:0005634">
    <property type="term" value="C:nucleus"/>
    <property type="evidence" value="ECO:0007669"/>
    <property type="project" value="TreeGrafter"/>
</dbReference>
<keyword evidence="3" id="KW-1185">Reference proteome</keyword>
<feature type="region of interest" description="Disordered" evidence="1">
    <location>
        <begin position="18"/>
        <end position="76"/>
    </location>
</feature>
<feature type="compositionally biased region" description="Low complexity" evidence="1">
    <location>
        <begin position="239"/>
        <end position="257"/>
    </location>
</feature>
<evidence type="ECO:0000313" key="3">
    <source>
        <dbReference type="Proteomes" id="UP000314294"/>
    </source>
</evidence>
<sequence>MSAKRKADSHLRVASRLRLMKFGGTRADSERDSGFSDASSEHMSTMDNTDSEGSPRRRFVRKAPQTSGSVPQSSQLAVVGGSYSSLSPMIIMNNVLLKQPRDGSPALKPWRFGPAVEVVQPAVQQPQVVFLQPVVSRQASPASKDASSRHRRPKKYLPILKSYPKIAPHPGDGSSSSGRGTASSSFSSSFHSSSSSSSGSERRSSLTSNNREHCPREKHKRNPSGGASDSAQTPPSVPATPSTTSPLLQSRLSLPPTGTSAGSSPATERPSSVVPQAEVSTSPSVPEAAGRVLRTPPREVSSSEECPDGDGGVDSKRKRFCNTYNILSKSGLLDIALRTKELHRQNRRSQSDLNRLKEHTDLFLRALCSGDAAVWVKLQADLQEEEPEEGRERAAQTGLKTD</sequence>
<dbReference type="GO" id="GO:0045892">
    <property type="term" value="P:negative regulation of DNA-templated transcription"/>
    <property type="evidence" value="ECO:0007669"/>
    <property type="project" value="InterPro"/>
</dbReference>
<reference evidence="2 3" key="1">
    <citation type="submission" date="2019-03" db="EMBL/GenBank/DDBJ databases">
        <title>First draft genome of Liparis tanakae, snailfish: a comprehensive survey of snailfish specific genes.</title>
        <authorList>
            <person name="Kim W."/>
            <person name="Song I."/>
            <person name="Jeong J.-H."/>
            <person name="Kim D."/>
            <person name="Kim S."/>
            <person name="Ryu S."/>
            <person name="Song J.Y."/>
            <person name="Lee S.K."/>
        </authorList>
    </citation>
    <scope>NUCLEOTIDE SEQUENCE [LARGE SCALE GENOMIC DNA]</scope>
    <source>
        <tissue evidence="2">Muscle</tissue>
    </source>
</reference>
<comment type="caution">
    <text evidence="2">The sequence shown here is derived from an EMBL/GenBank/DDBJ whole genome shotgun (WGS) entry which is preliminary data.</text>
</comment>
<dbReference type="Proteomes" id="UP000314294">
    <property type="component" value="Unassembled WGS sequence"/>
</dbReference>
<dbReference type="OrthoDB" id="6374619at2759"/>
<proteinExistence type="predicted"/>
<accession>A0A4Z2HEM3</accession>
<evidence type="ECO:0000313" key="2">
    <source>
        <dbReference type="EMBL" id="TNN64071.1"/>
    </source>
</evidence>
<feature type="compositionally biased region" description="Polar residues" evidence="1">
    <location>
        <begin position="258"/>
        <end position="284"/>
    </location>
</feature>
<protein>
    <submittedName>
        <fullName evidence="2">CLOCK-interacting pacemaker</fullName>
    </submittedName>
</protein>
<organism evidence="2 3">
    <name type="scientific">Liparis tanakae</name>
    <name type="common">Tanaka's snailfish</name>
    <dbReference type="NCBI Taxonomy" id="230148"/>
    <lineage>
        <taxon>Eukaryota</taxon>
        <taxon>Metazoa</taxon>
        <taxon>Chordata</taxon>
        <taxon>Craniata</taxon>
        <taxon>Vertebrata</taxon>
        <taxon>Euteleostomi</taxon>
        <taxon>Actinopterygii</taxon>
        <taxon>Neopterygii</taxon>
        <taxon>Teleostei</taxon>
        <taxon>Neoteleostei</taxon>
        <taxon>Acanthomorphata</taxon>
        <taxon>Eupercaria</taxon>
        <taxon>Perciformes</taxon>
        <taxon>Cottioidei</taxon>
        <taxon>Cottales</taxon>
        <taxon>Liparidae</taxon>
        <taxon>Liparis</taxon>
    </lineage>
</organism>
<feature type="compositionally biased region" description="Polar residues" evidence="1">
    <location>
        <begin position="64"/>
        <end position="76"/>
    </location>
</feature>
<dbReference type="PANTHER" id="PTHR34648">
    <property type="entry name" value="CLOCK-INTERACTING PACEMAKER"/>
    <property type="match status" value="1"/>
</dbReference>
<feature type="compositionally biased region" description="Polar residues" evidence="1">
    <location>
        <begin position="36"/>
        <end position="52"/>
    </location>
</feature>
<dbReference type="AlphaFoldDB" id="A0A4Z2HEM3"/>
<feature type="compositionally biased region" description="Low complexity" evidence="1">
    <location>
        <begin position="173"/>
        <end position="199"/>
    </location>
</feature>
<name>A0A4Z2HEM3_9TELE</name>
<dbReference type="InterPro" id="IPR031602">
    <property type="entry name" value="CIPC"/>
</dbReference>
<feature type="region of interest" description="Disordered" evidence="1">
    <location>
        <begin position="137"/>
        <end position="317"/>
    </location>
</feature>
<gene>
    <name evidence="2" type="primary">CIPC_0</name>
    <name evidence="2" type="ORF">EYF80_025689</name>
</gene>
<evidence type="ECO:0000256" key="1">
    <source>
        <dbReference type="SAM" id="MobiDB-lite"/>
    </source>
</evidence>
<dbReference type="Pfam" id="PF15800">
    <property type="entry name" value="CiPC"/>
    <property type="match status" value="1"/>
</dbReference>
<dbReference type="PANTHER" id="PTHR34648:SF6">
    <property type="entry name" value="CLOCK-INTERACTING PACEMAKER-RELATED"/>
    <property type="match status" value="1"/>
</dbReference>
<dbReference type="GO" id="GO:0042754">
    <property type="term" value="P:negative regulation of circadian rhythm"/>
    <property type="evidence" value="ECO:0007669"/>
    <property type="project" value="InterPro"/>
</dbReference>